<keyword evidence="4" id="KW-1185">Reference proteome</keyword>
<organism evidence="3 4">
    <name type="scientific">Fulvimarina uroteuthidis</name>
    <dbReference type="NCBI Taxonomy" id="3098149"/>
    <lineage>
        <taxon>Bacteria</taxon>
        <taxon>Pseudomonadati</taxon>
        <taxon>Pseudomonadota</taxon>
        <taxon>Alphaproteobacteria</taxon>
        <taxon>Hyphomicrobiales</taxon>
        <taxon>Aurantimonadaceae</taxon>
        <taxon>Fulvimarina</taxon>
    </lineage>
</organism>
<dbReference type="Pfam" id="PF13847">
    <property type="entry name" value="Methyltransf_31"/>
    <property type="match status" value="1"/>
</dbReference>
<dbReference type="EMBL" id="JAXLPB010000002">
    <property type="protein sequence ID" value="MDY8108853.1"/>
    <property type="molecule type" value="Genomic_DNA"/>
</dbReference>
<dbReference type="CDD" id="cd02440">
    <property type="entry name" value="AdoMet_MTases"/>
    <property type="match status" value="1"/>
</dbReference>
<sequence length="513" mass="55505">MSTWTSGYVADIGYTHGFYRELTPALLRYLALTRGQRAPDVGAGLDYCELGCGQGFSVNLLAATNPQDRFHATDFNPSQISGARALAADAGLSNITFHDTAFADFADAPGLPDSFDVIALHGIWSWISAENRAAIVDFIARKLKVGGLVYVSYNALPGWAAAAPLRHLMYLHGKAKGGPTIGRMEPALKFVEAMQASNAAYFRASPALKDRFEKLKTLNHNYLAHEYMNDAWSLFYHSEVAGEMSAAKLDFLGSAALLEGVDAINLTADQQQVMAGIDDPVLRETVRDYMTNQQFRRDVFVKGPVQLAPRAAQEAWLDQRFALSTSRADVPLKVTGSQGEAALQAEVYTPLLDGLAGGPKTVRDLVADPAIAGLGGARLQQAFTVLVGSGHLQPCLPAKDEARRAKGTKAFNRAVIERALDGADLAFLASPVTGGGVTVGRFQQLFLKALFDGKKSPDEWASFVWQVLSAQNQRILKDGRTLETAEENLSELKVQADTFSEKQLPVLKSLQVA</sequence>
<dbReference type="RefSeq" id="WP_322186322.1">
    <property type="nucleotide sequence ID" value="NZ_JAXLPB010000002.1"/>
</dbReference>
<dbReference type="Pfam" id="PF10119">
    <property type="entry name" value="MethyTransf_Reg"/>
    <property type="match status" value="1"/>
</dbReference>
<evidence type="ECO:0000259" key="2">
    <source>
        <dbReference type="Pfam" id="PF13847"/>
    </source>
</evidence>
<reference evidence="3 4" key="1">
    <citation type="submission" date="2023-12" db="EMBL/GenBank/DDBJ databases">
        <title>Description of Novel Strain Fulvimarina sp. 2208YS6-2-32 isolated from Uroteuthis (Photololigo) edulis.</title>
        <authorList>
            <person name="Park J.-S."/>
        </authorList>
    </citation>
    <scope>NUCLEOTIDE SEQUENCE [LARGE SCALE GENOMIC DNA]</scope>
    <source>
        <strain evidence="3 4">2208YS6-2-32</strain>
    </source>
</reference>
<dbReference type="EC" id="2.1.1.-" evidence="3"/>
<accession>A0ABU5I0E1</accession>
<dbReference type="InterPro" id="IPR018773">
    <property type="entry name" value="MeTrfase_reg_dom_prd"/>
</dbReference>
<gene>
    <name evidence="3" type="ORF">U0C82_06805</name>
</gene>
<feature type="domain" description="Methyltransferase" evidence="2">
    <location>
        <begin position="44"/>
        <end position="155"/>
    </location>
</feature>
<dbReference type="Gene3D" id="3.40.50.150">
    <property type="entry name" value="Vaccinia Virus protein VP39"/>
    <property type="match status" value="1"/>
</dbReference>
<feature type="domain" description="Methyltransferase regulatory" evidence="1">
    <location>
        <begin position="220"/>
        <end position="302"/>
    </location>
</feature>
<keyword evidence="3" id="KW-0489">Methyltransferase</keyword>
<evidence type="ECO:0000313" key="4">
    <source>
        <dbReference type="Proteomes" id="UP001294412"/>
    </source>
</evidence>
<dbReference type="GO" id="GO:0032259">
    <property type="term" value="P:methylation"/>
    <property type="evidence" value="ECO:0007669"/>
    <property type="project" value="UniProtKB-KW"/>
</dbReference>
<proteinExistence type="predicted"/>
<dbReference type="Proteomes" id="UP001294412">
    <property type="component" value="Unassembled WGS sequence"/>
</dbReference>
<evidence type="ECO:0000259" key="1">
    <source>
        <dbReference type="Pfam" id="PF10119"/>
    </source>
</evidence>
<name>A0ABU5I0E1_9HYPH</name>
<protein>
    <submittedName>
        <fullName evidence="3">Class I SAM-dependent methyltransferase</fullName>
        <ecNumber evidence="3">2.1.1.-</ecNumber>
    </submittedName>
</protein>
<evidence type="ECO:0000313" key="3">
    <source>
        <dbReference type="EMBL" id="MDY8108853.1"/>
    </source>
</evidence>
<dbReference type="SUPFAM" id="SSF53335">
    <property type="entry name" value="S-adenosyl-L-methionine-dependent methyltransferases"/>
    <property type="match status" value="1"/>
</dbReference>
<dbReference type="InterPro" id="IPR029063">
    <property type="entry name" value="SAM-dependent_MTases_sf"/>
</dbReference>
<dbReference type="GO" id="GO:0008168">
    <property type="term" value="F:methyltransferase activity"/>
    <property type="evidence" value="ECO:0007669"/>
    <property type="project" value="UniProtKB-KW"/>
</dbReference>
<keyword evidence="3" id="KW-0808">Transferase</keyword>
<comment type="caution">
    <text evidence="3">The sequence shown here is derived from an EMBL/GenBank/DDBJ whole genome shotgun (WGS) entry which is preliminary data.</text>
</comment>
<dbReference type="InterPro" id="IPR025714">
    <property type="entry name" value="Methyltranfer_dom"/>
</dbReference>